<dbReference type="InterPro" id="IPR029060">
    <property type="entry name" value="PIN-like_dom_sf"/>
</dbReference>
<evidence type="ECO:0000256" key="2">
    <source>
        <dbReference type="ARBA" id="ARBA00022649"/>
    </source>
</evidence>
<dbReference type="InterPro" id="IPR002716">
    <property type="entry name" value="PIN_dom"/>
</dbReference>
<dbReference type="GO" id="GO:0000287">
    <property type="term" value="F:magnesium ion binding"/>
    <property type="evidence" value="ECO:0007669"/>
    <property type="project" value="UniProtKB-UniRule"/>
</dbReference>
<evidence type="ECO:0000256" key="4">
    <source>
        <dbReference type="ARBA" id="ARBA00022723"/>
    </source>
</evidence>
<dbReference type="Pfam" id="PF01850">
    <property type="entry name" value="PIN"/>
    <property type="match status" value="1"/>
</dbReference>
<dbReference type="Gene3D" id="3.40.50.1010">
    <property type="entry name" value="5'-nuclease"/>
    <property type="match status" value="1"/>
</dbReference>
<dbReference type="AlphaFoldDB" id="A0A139SUU2"/>
<keyword evidence="3 8" id="KW-0540">Nuclease</keyword>
<comment type="cofactor">
    <cofactor evidence="1 8">
        <name>Mg(2+)</name>
        <dbReference type="ChEBI" id="CHEBI:18420"/>
    </cofactor>
</comment>
<organism evidence="10 11">
    <name type="scientific">Cephaloticoccus primus</name>
    <dbReference type="NCBI Taxonomy" id="1548207"/>
    <lineage>
        <taxon>Bacteria</taxon>
        <taxon>Pseudomonadati</taxon>
        <taxon>Verrucomicrobiota</taxon>
        <taxon>Opitutia</taxon>
        <taxon>Opitutales</taxon>
        <taxon>Opitutaceae</taxon>
        <taxon>Cephaloticoccus</taxon>
    </lineage>
</organism>
<evidence type="ECO:0000256" key="3">
    <source>
        <dbReference type="ARBA" id="ARBA00022722"/>
    </source>
</evidence>
<dbReference type="OrthoDB" id="196960at2"/>
<dbReference type="Proteomes" id="UP000070058">
    <property type="component" value="Unassembled WGS sequence"/>
</dbReference>
<evidence type="ECO:0000313" key="11">
    <source>
        <dbReference type="Proteomes" id="UP000070058"/>
    </source>
</evidence>
<evidence type="ECO:0000256" key="6">
    <source>
        <dbReference type="ARBA" id="ARBA00022842"/>
    </source>
</evidence>
<protein>
    <recommendedName>
        <fullName evidence="8">Ribonuclease VapC</fullName>
        <shortName evidence="8">RNase VapC</shortName>
        <ecNumber evidence="8">3.1.-.-</ecNumber>
    </recommendedName>
    <alternativeName>
        <fullName evidence="8">Toxin VapC</fullName>
    </alternativeName>
</protein>
<dbReference type="GO" id="GO:0090729">
    <property type="term" value="F:toxin activity"/>
    <property type="evidence" value="ECO:0007669"/>
    <property type="project" value="UniProtKB-KW"/>
</dbReference>
<dbReference type="GO" id="GO:0004540">
    <property type="term" value="F:RNA nuclease activity"/>
    <property type="evidence" value="ECO:0007669"/>
    <property type="project" value="InterPro"/>
</dbReference>
<proteinExistence type="inferred from homology"/>
<keyword evidence="6 8" id="KW-0460">Magnesium</keyword>
<dbReference type="InterPro" id="IPR022907">
    <property type="entry name" value="VapC_family"/>
</dbReference>
<keyword evidence="8" id="KW-0800">Toxin</keyword>
<keyword evidence="4 8" id="KW-0479">Metal-binding</keyword>
<evidence type="ECO:0000256" key="8">
    <source>
        <dbReference type="HAMAP-Rule" id="MF_00265"/>
    </source>
</evidence>
<name>A0A139SUU2_9BACT</name>
<dbReference type="EMBL" id="LSZQ01000002">
    <property type="protein sequence ID" value="KXU38232.1"/>
    <property type="molecule type" value="Genomic_DNA"/>
</dbReference>
<dbReference type="SUPFAM" id="SSF88723">
    <property type="entry name" value="PIN domain-like"/>
    <property type="match status" value="1"/>
</dbReference>
<dbReference type="PANTHER" id="PTHR33653:SF1">
    <property type="entry name" value="RIBONUCLEASE VAPC2"/>
    <property type="match status" value="1"/>
</dbReference>
<feature type="domain" description="PIN" evidence="9">
    <location>
        <begin position="2"/>
        <end position="118"/>
    </location>
</feature>
<accession>A0A139SUU2</accession>
<evidence type="ECO:0000313" key="10">
    <source>
        <dbReference type="EMBL" id="KXU38232.1"/>
    </source>
</evidence>
<evidence type="ECO:0000256" key="5">
    <source>
        <dbReference type="ARBA" id="ARBA00022801"/>
    </source>
</evidence>
<feature type="binding site" evidence="8">
    <location>
        <position position="4"/>
    </location>
    <ligand>
        <name>Mg(2+)</name>
        <dbReference type="ChEBI" id="CHEBI:18420"/>
    </ligand>
</feature>
<dbReference type="PANTHER" id="PTHR33653">
    <property type="entry name" value="RIBONUCLEASE VAPC2"/>
    <property type="match status" value="1"/>
</dbReference>
<evidence type="ECO:0000259" key="9">
    <source>
        <dbReference type="Pfam" id="PF01850"/>
    </source>
</evidence>
<evidence type="ECO:0000256" key="1">
    <source>
        <dbReference type="ARBA" id="ARBA00001946"/>
    </source>
</evidence>
<keyword evidence="2 8" id="KW-1277">Toxin-antitoxin system</keyword>
<feature type="binding site" evidence="8">
    <location>
        <position position="93"/>
    </location>
    <ligand>
        <name>Mg(2+)</name>
        <dbReference type="ChEBI" id="CHEBI:18420"/>
    </ligand>
</feature>
<dbReference type="GO" id="GO:0016787">
    <property type="term" value="F:hydrolase activity"/>
    <property type="evidence" value="ECO:0007669"/>
    <property type="project" value="UniProtKB-KW"/>
</dbReference>
<dbReference type="RefSeq" id="WP_068628121.1">
    <property type="nucleotide sequence ID" value="NZ_LSZQ01000002.1"/>
</dbReference>
<gene>
    <name evidence="8" type="primary">vapC</name>
    <name evidence="10" type="ORF">AXK11_00865</name>
</gene>
<dbReference type="CDD" id="cd18753">
    <property type="entry name" value="PIN_VapC4-5_FitB-like"/>
    <property type="match status" value="1"/>
</dbReference>
<comment type="caution">
    <text evidence="10">The sequence shown here is derived from an EMBL/GenBank/DDBJ whole genome shotgun (WGS) entry which is preliminary data.</text>
</comment>
<dbReference type="HAMAP" id="MF_00265">
    <property type="entry name" value="VapC_Nob1"/>
    <property type="match status" value="1"/>
</dbReference>
<dbReference type="InterPro" id="IPR050556">
    <property type="entry name" value="Type_II_TA_system_RNase"/>
</dbReference>
<reference evidence="11" key="1">
    <citation type="submission" date="2016-02" db="EMBL/GenBank/DDBJ databases">
        <authorList>
            <person name="Sanders J.G."/>
            <person name="Lin J.Y."/>
            <person name="Wertz J.T."/>
            <person name="Russell J.A."/>
            <person name="Moreau C.S."/>
            <person name="Powell S."/>
        </authorList>
    </citation>
    <scope>NUCLEOTIDE SEQUENCE [LARGE SCALE GENOMIC DNA]</scope>
    <source>
        <strain evidence="11">CAG34</strain>
    </source>
</reference>
<keyword evidence="5 8" id="KW-0378">Hydrolase</keyword>
<comment type="similarity">
    <text evidence="7 8">Belongs to the PINc/VapC protein family.</text>
</comment>
<evidence type="ECO:0000256" key="7">
    <source>
        <dbReference type="ARBA" id="ARBA00038093"/>
    </source>
</evidence>
<comment type="function">
    <text evidence="8">Toxic component of a toxin-antitoxin (TA) system. An RNase.</text>
</comment>
<sequence>MIWDTNALSAWADGAQSVREAMRECREVFIPVIVLGEYLFGIRKSRYREEYEEWLRKNLPKTQIVSVTAQTANYYASLRLRLAEKGRPIPVNDMWIAALTLELGLPLLSRDAHFDVVPGLVRKSYG</sequence>
<dbReference type="EC" id="3.1.-.-" evidence="8"/>
<keyword evidence="11" id="KW-1185">Reference proteome</keyword>